<feature type="compositionally biased region" description="Basic residues" evidence="7">
    <location>
        <begin position="19"/>
        <end position="28"/>
    </location>
</feature>
<feature type="domain" description="Helicase ATP-binding" evidence="8">
    <location>
        <begin position="413"/>
        <end position="591"/>
    </location>
</feature>
<evidence type="ECO:0000313" key="10">
    <source>
        <dbReference type="EMBL" id="KAF9464169.1"/>
    </source>
</evidence>
<dbReference type="InterPro" id="IPR007502">
    <property type="entry name" value="Helicase-assoc_dom"/>
</dbReference>
<evidence type="ECO:0000259" key="8">
    <source>
        <dbReference type="PROSITE" id="PS51192"/>
    </source>
</evidence>
<dbReference type="InterPro" id="IPR011545">
    <property type="entry name" value="DEAD/DEAH_box_helicase_dom"/>
</dbReference>
<keyword evidence="6" id="KW-0067">ATP-binding</keyword>
<dbReference type="AlphaFoldDB" id="A0A9P6CKT0"/>
<dbReference type="GO" id="GO:0005730">
    <property type="term" value="C:nucleolus"/>
    <property type="evidence" value="ECO:0007669"/>
    <property type="project" value="TreeGrafter"/>
</dbReference>
<dbReference type="GO" id="GO:1990904">
    <property type="term" value="C:ribonucleoprotein complex"/>
    <property type="evidence" value="ECO:0007669"/>
    <property type="project" value="UniProtKB-ARBA"/>
</dbReference>
<dbReference type="InterPro" id="IPR002464">
    <property type="entry name" value="DNA/RNA_helicase_DEAH_CS"/>
</dbReference>
<keyword evidence="4 10" id="KW-0378">Hydrolase</keyword>
<evidence type="ECO:0000313" key="11">
    <source>
        <dbReference type="Proteomes" id="UP000807353"/>
    </source>
</evidence>
<dbReference type="EC" id="3.6.4.13" evidence="2"/>
<feature type="region of interest" description="Disordered" evidence="7">
    <location>
        <begin position="324"/>
        <end position="347"/>
    </location>
</feature>
<dbReference type="OrthoDB" id="10253254at2759"/>
<dbReference type="Pfam" id="PF07717">
    <property type="entry name" value="OB_NTP_bind"/>
    <property type="match status" value="1"/>
</dbReference>
<dbReference type="GO" id="GO:0000462">
    <property type="term" value="P:maturation of SSU-rRNA from tricistronic rRNA transcript (SSU-rRNA, 5.8S rRNA, LSU-rRNA)"/>
    <property type="evidence" value="ECO:0007669"/>
    <property type="project" value="TreeGrafter"/>
</dbReference>
<feature type="compositionally biased region" description="Basic and acidic residues" evidence="7">
    <location>
        <begin position="49"/>
        <end position="66"/>
    </location>
</feature>
<dbReference type="InterPro" id="IPR011709">
    <property type="entry name" value="DEAD-box_helicase_OB_fold"/>
</dbReference>
<feature type="region of interest" description="Disordered" evidence="7">
    <location>
        <begin position="1"/>
        <end position="79"/>
    </location>
</feature>
<dbReference type="CDD" id="cd18791">
    <property type="entry name" value="SF2_C_RHA"/>
    <property type="match status" value="1"/>
</dbReference>
<evidence type="ECO:0000256" key="4">
    <source>
        <dbReference type="ARBA" id="ARBA00022801"/>
    </source>
</evidence>
<evidence type="ECO:0000259" key="9">
    <source>
        <dbReference type="PROSITE" id="PS51194"/>
    </source>
</evidence>
<dbReference type="InterPro" id="IPR001650">
    <property type="entry name" value="Helicase_C-like"/>
</dbReference>
<comment type="similarity">
    <text evidence="1">Belongs to the DEAD box helicase family. DEAH subfamily.</text>
</comment>
<feature type="region of interest" description="Disordered" evidence="7">
    <location>
        <begin position="219"/>
        <end position="309"/>
    </location>
</feature>
<dbReference type="PROSITE" id="PS51194">
    <property type="entry name" value="HELICASE_CTER"/>
    <property type="match status" value="1"/>
</dbReference>
<name>A0A9P6CKT0_9AGAR</name>
<evidence type="ECO:0000256" key="5">
    <source>
        <dbReference type="ARBA" id="ARBA00022806"/>
    </source>
</evidence>
<dbReference type="InterPro" id="IPR027417">
    <property type="entry name" value="P-loop_NTPase"/>
</dbReference>
<dbReference type="Pfam" id="PF04408">
    <property type="entry name" value="WHD_HA2"/>
    <property type="match status" value="1"/>
</dbReference>
<feature type="compositionally biased region" description="Low complexity" evidence="7">
    <location>
        <begin position="254"/>
        <end position="269"/>
    </location>
</feature>
<keyword evidence="11" id="KW-1185">Reference proteome</keyword>
<dbReference type="Gene3D" id="1.20.120.1080">
    <property type="match status" value="1"/>
</dbReference>
<dbReference type="GO" id="GO:0003724">
    <property type="term" value="F:RNA helicase activity"/>
    <property type="evidence" value="ECO:0007669"/>
    <property type="project" value="UniProtKB-EC"/>
</dbReference>
<feature type="domain" description="Helicase C-terminal" evidence="9">
    <location>
        <begin position="694"/>
        <end position="878"/>
    </location>
</feature>
<keyword evidence="3" id="KW-0547">Nucleotide-binding</keyword>
<dbReference type="PROSITE" id="PS00690">
    <property type="entry name" value="DEAH_ATP_HELICASE"/>
    <property type="match status" value="1"/>
</dbReference>
<keyword evidence="5" id="KW-0347">Helicase</keyword>
<dbReference type="Pfam" id="PF00271">
    <property type="entry name" value="Helicase_C"/>
    <property type="match status" value="1"/>
</dbReference>
<dbReference type="SUPFAM" id="SSF52540">
    <property type="entry name" value="P-loop containing nucleoside triphosphate hydrolases"/>
    <property type="match status" value="1"/>
</dbReference>
<dbReference type="Proteomes" id="UP000807353">
    <property type="component" value="Unassembled WGS sequence"/>
</dbReference>
<dbReference type="Pfam" id="PF00270">
    <property type="entry name" value="DEAD"/>
    <property type="match status" value="1"/>
</dbReference>
<dbReference type="PANTHER" id="PTHR18934">
    <property type="entry name" value="ATP-DEPENDENT RNA HELICASE"/>
    <property type="match status" value="1"/>
</dbReference>
<dbReference type="SMART" id="SM00490">
    <property type="entry name" value="HELICc"/>
    <property type="match status" value="1"/>
</dbReference>
<dbReference type="GO" id="GO:0003723">
    <property type="term" value="F:RNA binding"/>
    <property type="evidence" value="ECO:0007669"/>
    <property type="project" value="TreeGrafter"/>
</dbReference>
<sequence length="1230" mass="136566">MSHVQPKYNTKARQSSAGSRKKGKLKRKRGEDEFISTEKDPNASIIVPKSKESKEAERREKLRRELAAQSDSKWNSKKKKRLEKYIDKKLKKEERMLIFEKLAQTQAELPSSIHLQSSSSLGTGKAMTHLERFERLEDKEVRRALDGRTGKRKRRDDIFSVIGPDEDNETIVGEGWDKLPLTGEDLATGENEEEPILEIASPPLIKPIPALSAVGSALQRNPDGSLVAPRVRQKSKIKQSVFSSWKDKRKAIPSIHSDTSFDSSDSAYDSSEHEDQSGDSELESLDNSASQNLDNTEGPEPQAPRKRVGFKDWAVKQISLAKGHDIPLSPEPATLQISSTPPVKKRKIGEPSIPVEMRGPLGEDLKLPATTFAQRLGLSISSPKVKAIIVKRPPDVEEARMLLPIVTEEQPIMEAVLLNPVVIICGETGSGKTTQVPQFLYEAGFGTSGSENPGMIGITQPRRVAAMAMAKRVAHELSLTSSRVSYQIRYDATVSPATSIKFMTDGVLLRELATDFLLTKYSIIIIDEAHERSMNTDILIGVLSRVLKLREAMWKEGTEGAKPLRLIIMSATLRVSDFSKNLTLFSTPPPVINVAARQHPVTIHFNRRTSPDYVTEAVKKTIKIHTRLPPGGILIFLTGQNEITGVCRRLEARFGRKVLEEKKKRRGVLENRVDKTQNPGIKTDTQTVTLIQADVEAEDIDLGDTRPDDLAFDVDEYTDEQDANALDSDNEQDLDEELGLDPDEIDVPMHVVPLYSLLPSDKQMRVFQPPPPGSRLVVVSTNVAETSLTIPNIRYVVDCGRAKERRYDIKNGIQAFQISWVSKASAAQRAGRAGRTGPGHCYRLYSSALFEHHFEQFSQPEIYRMPIEGVVLQMKSMHIDAVVNFPFPTPPERSTLRKAETTLVHLNALTASQLTVKGAAGMEPVGGQITELGKTMSLFPLSPRFSRMLVSGQQQGCLPYVISIVSALSVGDPFLHDESVQPEGEVEEDMAYAHLTNEAMRLKEAQQLRRKAFFESQNQHASLGQFTSDIFKVLSVVGAYEYAGGGHEFCLKHFVRPKAMEEIHKLRAQISNIVQLNFPGVDPGFISNLRPPTVLQLKILRQLLTAGFIDQVAIRKDRISQTESGGVQYTTSKGIAYRALGISEDVFIHPSSVLANVSPPEFVTFHEVIRTSQVWLKGVTVINPAWLVSLGKQSLCSFSKPVKNAADIMMTIPRFGPEGWELPAVKTKDV</sequence>
<dbReference type="SMART" id="SM00487">
    <property type="entry name" value="DEXDc"/>
    <property type="match status" value="1"/>
</dbReference>
<dbReference type="CDD" id="cd17982">
    <property type="entry name" value="DEXHc_DHX37"/>
    <property type="match status" value="1"/>
</dbReference>
<dbReference type="InterPro" id="IPR048333">
    <property type="entry name" value="HA2_WH"/>
</dbReference>
<evidence type="ECO:0000256" key="7">
    <source>
        <dbReference type="SAM" id="MobiDB-lite"/>
    </source>
</evidence>
<gene>
    <name evidence="10" type="ORF">BDZ94DRAFT_1162735</name>
</gene>
<dbReference type="GO" id="GO:0016787">
    <property type="term" value="F:hydrolase activity"/>
    <property type="evidence" value="ECO:0007669"/>
    <property type="project" value="UniProtKB-KW"/>
</dbReference>
<dbReference type="Gene3D" id="3.40.50.300">
    <property type="entry name" value="P-loop containing nucleotide triphosphate hydrolases"/>
    <property type="match status" value="2"/>
</dbReference>
<feature type="compositionally biased region" description="Polar residues" evidence="7">
    <location>
        <begin position="285"/>
        <end position="295"/>
    </location>
</feature>
<evidence type="ECO:0000256" key="2">
    <source>
        <dbReference type="ARBA" id="ARBA00012552"/>
    </source>
</evidence>
<dbReference type="PROSITE" id="PS51192">
    <property type="entry name" value="HELICASE_ATP_BIND_1"/>
    <property type="match status" value="1"/>
</dbReference>
<feature type="region of interest" description="Disordered" evidence="7">
    <location>
        <begin position="163"/>
        <end position="192"/>
    </location>
</feature>
<accession>A0A9P6CKT0</accession>
<dbReference type="SMART" id="SM00847">
    <property type="entry name" value="HA2"/>
    <property type="match status" value="1"/>
</dbReference>
<evidence type="ECO:0000256" key="1">
    <source>
        <dbReference type="ARBA" id="ARBA00008792"/>
    </source>
</evidence>
<dbReference type="FunFam" id="3.40.50.300:FF:002693">
    <property type="entry name" value="Predicted protein"/>
    <property type="match status" value="1"/>
</dbReference>
<dbReference type="InterPro" id="IPR014001">
    <property type="entry name" value="Helicase_ATP-bd"/>
</dbReference>
<dbReference type="PANTHER" id="PTHR18934:SF99">
    <property type="entry name" value="ATP-DEPENDENT RNA HELICASE DHX37-RELATED"/>
    <property type="match status" value="1"/>
</dbReference>
<dbReference type="SMART" id="SM00382">
    <property type="entry name" value="AAA"/>
    <property type="match status" value="1"/>
</dbReference>
<reference evidence="10" key="1">
    <citation type="submission" date="2020-11" db="EMBL/GenBank/DDBJ databases">
        <authorList>
            <consortium name="DOE Joint Genome Institute"/>
            <person name="Ahrendt S."/>
            <person name="Riley R."/>
            <person name="Andreopoulos W."/>
            <person name="Labutti K."/>
            <person name="Pangilinan J."/>
            <person name="Ruiz-Duenas F.J."/>
            <person name="Barrasa J.M."/>
            <person name="Sanchez-Garcia M."/>
            <person name="Camarero S."/>
            <person name="Miyauchi S."/>
            <person name="Serrano A."/>
            <person name="Linde D."/>
            <person name="Babiker R."/>
            <person name="Drula E."/>
            <person name="Ayuso-Fernandez I."/>
            <person name="Pacheco R."/>
            <person name="Padilla G."/>
            <person name="Ferreira P."/>
            <person name="Barriuso J."/>
            <person name="Kellner H."/>
            <person name="Castanera R."/>
            <person name="Alfaro M."/>
            <person name="Ramirez L."/>
            <person name="Pisabarro A.G."/>
            <person name="Kuo A."/>
            <person name="Tritt A."/>
            <person name="Lipzen A."/>
            <person name="He G."/>
            <person name="Yan M."/>
            <person name="Ng V."/>
            <person name="Cullen D."/>
            <person name="Martin F."/>
            <person name="Rosso M.-N."/>
            <person name="Henrissat B."/>
            <person name="Hibbett D."/>
            <person name="Martinez A.T."/>
            <person name="Grigoriev I.V."/>
        </authorList>
    </citation>
    <scope>NUCLEOTIDE SEQUENCE</scope>
    <source>
        <strain evidence="10">CBS 247.69</strain>
    </source>
</reference>
<comment type="caution">
    <text evidence="10">The sequence shown here is derived from an EMBL/GenBank/DDBJ whole genome shotgun (WGS) entry which is preliminary data.</text>
</comment>
<feature type="compositionally biased region" description="Basic and acidic residues" evidence="7">
    <location>
        <begin position="29"/>
        <end position="41"/>
    </location>
</feature>
<dbReference type="EMBL" id="MU150256">
    <property type="protein sequence ID" value="KAF9464169.1"/>
    <property type="molecule type" value="Genomic_DNA"/>
</dbReference>
<evidence type="ECO:0000256" key="6">
    <source>
        <dbReference type="ARBA" id="ARBA00022840"/>
    </source>
</evidence>
<dbReference type="GO" id="GO:0005524">
    <property type="term" value="F:ATP binding"/>
    <property type="evidence" value="ECO:0007669"/>
    <property type="project" value="UniProtKB-KW"/>
</dbReference>
<evidence type="ECO:0000256" key="3">
    <source>
        <dbReference type="ARBA" id="ARBA00022741"/>
    </source>
</evidence>
<organism evidence="10 11">
    <name type="scientific">Collybia nuda</name>
    <dbReference type="NCBI Taxonomy" id="64659"/>
    <lineage>
        <taxon>Eukaryota</taxon>
        <taxon>Fungi</taxon>
        <taxon>Dikarya</taxon>
        <taxon>Basidiomycota</taxon>
        <taxon>Agaricomycotina</taxon>
        <taxon>Agaricomycetes</taxon>
        <taxon>Agaricomycetidae</taxon>
        <taxon>Agaricales</taxon>
        <taxon>Tricholomatineae</taxon>
        <taxon>Clitocybaceae</taxon>
        <taxon>Collybia</taxon>
    </lineage>
</organism>
<dbReference type="InterPro" id="IPR003593">
    <property type="entry name" value="AAA+_ATPase"/>
</dbReference>
<dbReference type="FunFam" id="3.40.50.300:FF:003770">
    <property type="entry name" value="ATP-dependent RNA helicase DHR1, putative"/>
    <property type="match status" value="1"/>
</dbReference>
<dbReference type="Pfam" id="PF21010">
    <property type="entry name" value="HA2_C"/>
    <property type="match status" value="1"/>
</dbReference>
<proteinExistence type="inferred from homology"/>
<protein>
    <recommendedName>
        <fullName evidence="2">RNA helicase</fullName>
        <ecNumber evidence="2">3.6.4.13</ecNumber>
    </recommendedName>
</protein>